<accession>A0A3B0VK10</accession>
<evidence type="ECO:0000313" key="1">
    <source>
        <dbReference type="EMBL" id="VAW43261.1"/>
    </source>
</evidence>
<sequence length="86" mass="9523">MIVINLTGQELSISSFAFISIPTENAQLSCYLGSQGFLGGPRNDKGAHFIQSKPNKQPLPLISSRFWREIPLKLPICNDNCRDMSA</sequence>
<dbReference type="AlphaFoldDB" id="A0A3B0VK10"/>
<proteinExistence type="predicted"/>
<organism evidence="1">
    <name type="scientific">hydrothermal vent metagenome</name>
    <dbReference type="NCBI Taxonomy" id="652676"/>
    <lineage>
        <taxon>unclassified sequences</taxon>
        <taxon>metagenomes</taxon>
        <taxon>ecological metagenomes</taxon>
    </lineage>
</organism>
<gene>
    <name evidence="1" type="ORF">MNBD_CHLOROFLEXI01-3904</name>
</gene>
<name>A0A3B0VK10_9ZZZZ</name>
<dbReference type="EMBL" id="UOEU01001051">
    <property type="protein sequence ID" value="VAW43261.1"/>
    <property type="molecule type" value="Genomic_DNA"/>
</dbReference>
<reference evidence="1" key="1">
    <citation type="submission" date="2018-06" db="EMBL/GenBank/DDBJ databases">
        <authorList>
            <person name="Zhirakovskaya E."/>
        </authorList>
    </citation>
    <scope>NUCLEOTIDE SEQUENCE</scope>
</reference>
<protein>
    <submittedName>
        <fullName evidence="1">Uncharacterized protein</fullName>
    </submittedName>
</protein>